<dbReference type="Pfam" id="PF00929">
    <property type="entry name" value="RNase_T"/>
    <property type="match status" value="1"/>
</dbReference>
<dbReference type="InterPro" id="IPR046768">
    <property type="entry name" value="ExoX-like_C"/>
</dbReference>
<reference evidence="2" key="1">
    <citation type="submission" date="2018-05" db="EMBL/GenBank/DDBJ databases">
        <authorList>
            <person name="Lanie J.A."/>
            <person name="Ng W.-L."/>
            <person name="Kazmierczak K.M."/>
            <person name="Andrzejewski T.M."/>
            <person name="Davidsen T.M."/>
            <person name="Wayne K.J."/>
            <person name="Tettelin H."/>
            <person name="Glass J.I."/>
            <person name="Rusch D."/>
            <person name="Podicherti R."/>
            <person name="Tsui H.-C.T."/>
            <person name="Winkler M.E."/>
        </authorList>
    </citation>
    <scope>NUCLEOTIDE SEQUENCE</scope>
</reference>
<proteinExistence type="predicted"/>
<dbReference type="FunFam" id="3.30.420.10:FF:000045">
    <property type="entry name" value="3'-5' exonuclease DinG"/>
    <property type="match status" value="1"/>
</dbReference>
<dbReference type="GO" id="GO:0008408">
    <property type="term" value="F:3'-5' exonuclease activity"/>
    <property type="evidence" value="ECO:0007669"/>
    <property type="project" value="TreeGrafter"/>
</dbReference>
<dbReference type="InterPro" id="IPR012337">
    <property type="entry name" value="RNaseH-like_sf"/>
</dbReference>
<dbReference type="GO" id="GO:0003676">
    <property type="term" value="F:nucleic acid binding"/>
    <property type="evidence" value="ECO:0007669"/>
    <property type="project" value="InterPro"/>
</dbReference>
<dbReference type="GO" id="GO:0045004">
    <property type="term" value="P:DNA replication proofreading"/>
    <property type="evidence" value="ECO:0007669"/>
    <property type="project" value="TreeGrafter"/>
</dbReference>
<dbReference type="EMBL" id="UINC01000913">
    <property type="protein sequence ID" value="SUZ63270.1"/>
    <property type="molecule type" value="Genomic_DNA"/>
</dbReference>
<feature type="domain" description="Exonuclease" evidence="1">
    <location>
        <begin position="8"/>
        <end position="175"/>
    </location>
</feature>
<accession>A0A381P8N4</accession>
<dbReference type="Pfam" id="PF20600">
    <property type="entry name" value="ExoX-like_C"/>
    <property type="match status" value="1"/>
</dbReference>
<dbReference type="GO" id="GO:0005829">
    <property type="term" value="C:cytosol"/>
    <property type="evidence" value="ECO:0007669"/>
    <property type="project" value="TreeGrafter"/>
</dbReference>
<dbReference type="Gene3D" id="3.30.420.10">
    <property type="entry name" value="Ribonuclease H-like superfamily/Ribonuclease H"/>
    <property type="match status" value="1"/>
</dbReference>
<dbReference type="AlphaFoldDB" id="A0A381P8N4"/>
<dbReference type="CDD" id="cd06127">
    <property type="entry name" value="DEDDh"/>
    <property type="match status" value="1"/>
</dbReference>
<dbReference type="SUPFAM" id="SSF53098">
    <property type="entry name" value="Ribonuclease H-like"/>
    <property type="match status" value="1"/>
</dbReference>
<dbReference type="InterPro" id="IPR013520">
    <property type="entry name" value="Ribonucl_H"/>
</dbReference>
<protein>
    <recommendedName>
        <fullName evidence="1">Exonuclease domain-containing protein</fullName>
    </recommendedName>
</protein>
<dbReference type="PANTHER" id="PTHR30231">
    <property type="entry name" value="DNA POLYMERASE III SUBUNIT EPSILON"/>
    <property type="match status" value="1"/>
</dbReference>
<name>A0A381P8N4_9ZZZZ</name>
<dbReference type="InterPro" id="IPR036397">
    <property type="entry name" value="RNaseH_sf"/>
</dbReference>
<organism evidence="2">
    <name type="scientific">marine metagenome</name>
    <dbReference type="NCBI Taxonomy" id="408172"/>
    <lineage>
        <taxon>unclassified sequences</taxon>
        <taxon>metagenomes</taxon>
        <taxon>ecological metagenomes</taxon>
    </lineage>
</organism>
<evidence type="ECO:0000313" key="2">
    <source>
        <dbReference type="EMBL" id="SUZ63270.1"/>
    </source>
</evidence>
<gene>
    <name evidence="2" type="ORF">METZ01_LOCUS16124</name>
</gene>
<sequence>MKLNLNKAICFFDLETTGTNPGKDRIVEIAILKLDVNDQKTEMVWRINPECPIPTEASSIHGITDEMVKDQPNFKFYSKEIYQFIKGCDLAGYNVDKFDLPLLVEEFIRSDIDVSSFIKVKTVDVQTIFFKKEPRDLTSALKFYCNKDHGNAHTALDDTIATYEVLLSQLDKYEDLEPNVDFLSTLTMRNKNLDFAGKIIEDNDGDAAFNFGKHNGKKVKEVLMEDKGYYSWMMSRDFPEYTKKIVTQVKLGLTNS</sequence>
<dbReference type="SMART" id="SM00479">
    <property type="entry name" value="EXOIII"/>
    <property type="match status" value="1"/>
</dbReference>
<dbReference type="PANTHER" id="PTHR30231:SF41">
    <property type="entry name" value="DNA POLYMERASE III SUBUNIT EPSILON"/>
    <property type="match status" value="1"/>
</dbReference>
<evidence type="ECO:0000259" key="1">
    <source>
        <dbReference type="SMART" id="SM00479"/>
    </source>
</evidence>